<dbReference type="STRING" id="1552.A7L45_17295"/>
<reference evidence="3" key="1">
    <citation type="journal article" date="2016" name="Front. Microbiol.">
        <title>Complete Genome Sequence of Clostridium estertheticum DSM 8809, a Microbe Identified in Spoiled Vacuum Packed Beef.</title>
        <authorList>
            <person name="Yu Z."/>
            <person name="Gunn L."/>
            <person name="Brennan E."/>
            <person name="Reid R."/>
            <person name="Wall P.G."/>
            <person name="Gaora O.P."/>
            <person name="Hurley D."/>
            <person name="Bolton D."/>
            <person name="Fanning S."/>
        </authorList>
    </citation>
    <scope>NUCLEOTIDE SEQUENCE [LARGE SCALE GENOMIC DNA]</scope>
    <source>
        <strain evidence="3">DSM 8809</strain>
    </source>
</reference>
<name>A0A1J0GJW2_9CLOT</name>
<dbReference type="GO" id="GO:0016651">
    <property type="term" value="F:oxidoreductase activity, acting on NAD(P)H"/>
    <property type="evidence" value="ECO:0007669"/>
    <property type="project" value="UniProtKB-ARBA"/>
</dbReference>
<evidence type="ECO:0000313" key="3">
    <source>
        <dbReference type="Proteomes" id="UP000182569"/>
    </source>
</evidence>
<dbReference type="RefSeq" id="WP_071613990.1">
    <property type="nucleotide sequence ID" value="NZ_CP015756.1"/>
</dbReference>
<organism evidence="2 3">
    <name type="scientific">Clostridium estertheticum subsp. estertheticum</name>
    <dbReference type="NCBI Taxonomy" id="1552"/>
    <lineage>
        <taxon>Bacteria</taxon>
        <taxon>Bacillati</taxon>
        <taxon>Bacillota</taxon>
        <taxon>Clostridia</taxon>
        <taxon>Eubacteriales</taxon>
        <taxon>Clostridiaceae</taxon>
        <taxon>Clostridium</taxon>
    </lineage>
</organism>
<evidence type="ECO:0000259" key="1">
    <source>
        <dbReference type="Pfam" id="PF12724"/>
    </source>
</evidence>
<proteinExistence type="predicted"/>
<gene>
    <name evidence="2" type="ORF">A7L45_17295</name>
</gene>
<evidence type="ECO:0000313" key="2">
    <source>
        <dbReference type="EMBL" id="APC41698.1"/>
    </source>
</evidence>
<keyword evidence="3" id="KW-1185">Reference proteome</keyword>
<dbReference type="EMBL" id="CP015756">
    <property type="protein sequence ID" value="APC41698.1"/>
    <property type="molecule type" value="Genomic_DNA"/>
</dbReference>
<protein>
    <submittedName>
        <fullName evidence="2">Flavodoxin</fullName>
    </submittedName>
</protein>
<dbReference type="Gene3D" id="3.40.50.360">
    <property type="match status" value="1"/>
</dbReference>
<dbReference type="SUPFAM" id="SSF52218">
    <property type="entry name" value="Flavoproteins"/>
    <property type="match status" value="1"/>
</dbReference>
<dbReference type="AlphaFoldDB" id="A0A1J0GJW2"/>
<dbReference type="KEGG" id="ceu:A7L45_17295"/>
<dbReference type="InterPro" id="IPR029039">
    <property type="entry name" value="Flavoprotein-like_sf"/>
</dbReference>
<dbReference type="OrthoDB" id="1739094at2"/>
<dbReference type="GO" id="GO:0010181">
    <property type="term" value="F:FMN binding"/>
    <property type="evidence" value="ECO:0007669"/>
    <property type="project" value="InterPro"/>
</dbReference>
<dbReference type="Pfam" id="PF12724">
    <property type="entry name" value="Flavodoxin_5"/>
    <property type="match status" value="1"/>
</dbReference>
<dbReference type="Proteomes" id="UP000182569">
    <property type="component" value="Chromosome"/>
</dbReference>
<sequence>MNIQIRYLSKSGNTKKVADAIAKEVGVVAETIEKAVPGDTDILFLGGAMYWAGVDNKLKKFILGLDCSVKKVAIFSTTAVVKSAYPEIKKLLRAKNIFVYDNEFHCKGEFLKLHKGRPNADDLELAKQFARDITSINNFR</sequence>
<feature type="domain" description="Flavodoxin" evidence="1">
    <location>
        <begin position="5"/>
        <end position="82"/>
    </location>
</feature>
<accession>A0A1J0GJW2</accession>
<dbReference type="InterPro" id="IPR026816">
    <property type="entry name" value="Flavodoxin_dom"/>
</dbReference>